<proteinExistence type="predicted"/>
<feature type="compositionally biased region" description="Basic and acidic residues" evidence="1">
    <location>
        <begin position="97"/>
        <end position="106"/>
    </location>
</feature>
<evidence type="ECO:0000313" key="3">
    <source>
        <dbReference type="Proteomes" id="UP000308652"/>
    </source>
</evidence>
<feature type="compositionally biased region" description="Basic residues" evidence="1">
    <location>
        <begin position="1"/>
        <end position="10"/>
    </location>
</feature>
<feature type="region of interest" description="Disordered" evidence="1">
    <location>
        <begin position="1"/>
        <end position="26"/>
    </location>
</feature>
<accession>A0A5C3LGG0</accession>
<dbReference type="AlphaFoldDB" id="A0A5C3LGG0"/>
<feature type="compositionally biased region" description="Low complexity" evidence="1">
    <location>
        <begin position="143"/>
        <end position="167"/>
    </location>
</feature>
<keyword evidence="3" id="KW-1185">Reference proteome</keyword>
<evidence type="ECO:0000313" key="2">
    <source>
        <dbReference type="EMBL" id="TFK32229.1"/>
    </source>
</evidence>
<evidence type="ECO:0000256" key="1">
    <source>
        <dbReference type="SAM" id="MobiDB-lite"/>
    </source>
</evidence>
<gene>
    <name evidence="2" type="ORF">BDQ12DRAFT_692789</name>
</gene>
<reference evidence="2 3" key="1">
    <citation type="journal article" date="2019" name="Nat. Ecol. Evol.">
        <title>Megaphylogeny resolves global patterns of mushroom evolution.</title>
        <authorList>
            <person name="Varga T."/>
            <person name="Krizsan K."/>
            <person name="Foldi C."/>
            <person name="Dima B."/>
            <person name="Sanchez-Garcia M."/>
            <person name="Sanchez-Ramirez S."/>
            <person name="Szollosi G.J."/>
            <person name="Szarkandi J.G."/>
            <person name="Papp V."/>
            <person name="Albert L."/>
            <person name="Andreopoulos W."/>
            <person name="Angelini C."/>
            <person name="Antonin V."/>
            <person name="Barry K.W."/>
            <person name="Bougher N.L."/>
            <person name="Buchanan P."/>
            <person name="Buyck B."/>
            <person name="Bense V."/>
            <person name="Catcheside P."/>
            <person name="Chovatia M."/>
            <person name="Cooper J."/>
            <person name="Damon W."/>
            <person name="Desjardin D."/>
            <person name="Finy P."/>
            <person name="Geml J."/>
            <person name="Haridas S."/>
            <person name="Hughes K."/>
            <person name="Justo A."/>
            <person name="Karasinski D."/>
            <person name="Kautmanova I."/>
            <person name="Kiss B."/>
            <person name="Kocsube S."/>
            <person name="Kotiranta H."/>
            <person name="LaButti K.M."/>
            <person name="Lechner B.E."/>
            <person name="Liimatainen K."/>
            <person name="Lipzen A."/>
            <person name="Lukacs Z."/>
            <person name="Mihaltcheva S."/>
            <person name="Morgado L.N."/>
            <person name="Niskanen T."/>
            <person name="Noordeloos M.E."/>
            <person name="Ohm R.A."/>
            <person name="Ortiz-Santana B."/>
            <person name="Ovrebo C."/>
            <person name="Racz N."/>
            <person name="Riley R."/>
            <person name="Savchenko A."/>
            <person name="Shiryaev A."/>
            <person name="Soop K."/>
            <person name="Spirin V."/>
            <person name="Szebenyi C."/>
            <person name="Tomsovsky M."/>
            <person name="Tulloss R.E."/>
            <person name="Uehling J."/>
            <person name="Grigoriev I.V."/>
            <person name="Vagvolgyi C."/>
            <person name="Papp T."/>
            <person name="Martin F.M."/>
            <person name="Miettinen O."/>
            <person name="Hibbett D.S."/>
            <person name="Nagy L.G."/>
        </authorList>
    </citation>
    <scope>NUCLEOTIDE SEQUENCE [LARGE SCALE GENOMIC DNA]</scope>
    <source>
        <strain evidence="2 3">CBS 166.37</strain>
    </source>
</reference>
<dbReference type="Proteomes" id="UP000308652">
    <property type="component" value="Unassembled WGS sequence"/>
</dbReference>
<feature type="region of interest" description="Disordered" evidence="1">
    <location>
        <begin position="139"/>
        <end position="167"/>
    </location>
</feature>
<organism evidence="2 3">
    <name type="scientific">Crucibulum laeve</name>
    <dbReference type="NCBI Taxonomy" id="68775"/>
    <lineage>
        <taxon>Eukaryota</taxon>
        <taxon>Fungi</taxon>
        <taxon>Dikarya</taxon>
        <taxon>Basidiomycota</taxon>
        <taxon>Agaricomycotina</taxon>
        <taxon>Agaricomycetes</taxon>
        <taxon>Agaricomycetidae</taxon>
        <taxon>Agaricales</taxon>
        <taxon>Agaricineae</taxon>
        <taxon>Nidulariaceae</taxon>
        <taxon>Crucibulum</taxon>
    </lineage>
</organism>
<feature type="region of interest" description="Disordered" evidence="1">
    <location>
        <begin position="97"/>
        <end position="123"/>
    </location>
</feature>
<protein>
    <submittedName>
        <fullName evidence="2">Uncharacterized protein</fullName>
    </submittedName>
</protein>
<name>A0A5C3LGG0_9AGAR</name>
<sequence>MRYLRRHTKRQQSQSMYTQPRPRAHHFPIPTLQQDVGFVVTTGLNSVAFSWSKTLRMDYSHPIDAKKYSQGLERETRHGDVELELTGKKKEELIRVGKGRGGERRKGGWRKSQQNGGLGPGGVKSSTIYSLTSTAPSGKLIASTGSTSKPYTTTTCAPDTSTAPSASTASIRLQHTLHAEHASFPSQHQPPPCPPRTYLRPLSSSSSSFYVSSEPTSTFPRSAMSSSNHKRILFLLFQPRPLRKSKLTSNANSHLL</sequence>
<dbReference type="EMBL" id="ML213681">
    <property type="protein sequence ID" value="TFK32229.1"/>
    <property type="molecule type" value="Genomic_DNA"/>
</dbReference>